<dbReference type="Proteomes" id="UP000501727">
    <property type="component" value="Chromosome"/>
</dbReference>
<reference evidence="13" key="1">
    <citation type="journal article" date="2020" name="Microbiol. Resour. Announc.">
        <title>Complete Genome Sequence of Adlercreutzia sp. Strain 8CFCBH1, a Potent Producer of Equol, Isolated from Healthy Japanese Feces.</title>
        <authorList>
            <person name="Ogata Y."/>
            <person name="Sakamoto M."/>
            <person name="Ohkuma M."/>
            <person name="Hattori M."/>
            <person name="Suda W."/>
        </authorList>
    </citation>
    <scope>NUCLEOTIDE SEQUENCE [LARGE SCALE GENOMIC DNA]</scope>
    <source>
        <strain evidence="13">8CFCBH1</strain>
    </source>
</reference>
<dbReference type="GO" id="GO:0008360">
    <property type="term" value="P:regulation of cell shape"/>
    <property type="evidence" value="ECO:0007669"/>
    <property type="project" value="UniProtKB-KW"/>
</dbReference>
<keyword evidence="6" id="KW-0961">Cell wall biogenesis/degradation</keyword>
<dbReference type="GO" id="GO:0006508">
    <property type="term" value="P:proteolysis"/>
    <property type="evidence" value="ECO:0007669"/>
    <property type="project" value="InterPro"/>
</dbReference>
<evidence type="ECO:0000313" key="12">
    <source>
        <dbReference type="EMBL" id="BCA88695.1"/>
    </source>
</evidence>
<dbReference type="GO" id="GO:0009002">
    <property type="term" value="F:serine-type D-Ala-D-Ala carboxypeptidase activity"/>
    <property type="evidence" value="ECO:0007669"/>
    <property type="project" value="InterPro"/>
</dbReference>
<keyword evidence="2" id="KW-0732">Signal</keyword>
<evidence type="ECO:0000256" key="10">
    <source>
        <dbReference type="SAM" id="MobiDB-lite"/>
    </source>
</evidence>
<feature type="binding site" evidence="8">
    <location>
        <position position="277"/>
    </location>
    <ligand>
        <name>substrate</name>
    </ligand>
</feature>
<dbReference type="InterPro" id="IPR012338">
    <property type="entry name" value="Beta-lactam/transpept-like"/>
</dbReference>
<dbReference type="Pfam" id="PF00768">
    <property type="entry name" value="Peptidase_S11"/>
    <property type="match status" value="1"/>
</dbReference>
<feature type="domain" description="Peptidase S11 D-alanyl-D-alanine carboxypeptidase A N-terminal" evidence="11">
    <location>
        <begin position="66"/>
        <end position="307"/>
    </location>
</feature>
<dbReference type="EMBL" id="AP022829">
    <property type="protein sequence ID" value="BCA88695.1"/>
    <property type="molecule type" value="Genomic_DNA"/>
</dbReference>
<dbReference type="PRINTS" id="PR00725">
    <property type="entry name" value="DADACBPTASE1"/>
</dbReference>
<organism evidence="12 13">
    <name type="scientific">Adlercreutzia hattorii</name>
    <dbReference type="NCBI Taxonomy" id="2707299"/>
    <lineage>
        <taxon>Bacteria</taxon>
        <taxon>Bacillati</taxon>
        <taxon>Actinomycetota</taxon>
        <taxon>Coriobacteriia</taxon>
        <taxon>Eggerthellales</taxon>
        <taxon>Eggerthellaceae</taxon>
        <taxon>Adlercreutzia</taxon>
    </lineage>
</organism>
<name>A0A6F8SKY3_9ACTN</name>
<dbReference type="SUPFAM" id="SSF56601">
    <property type="entry name" value="beta-lactamase/transpeptidase-like"/>
    <property type="match status" value="1"/>
</dbReference>
<evidence type="ECO:0000256" key="8">
    <source>
        <dbReference type="PIRSR" id="PIRSR618044-2"/>
    </source>
</evidence>
<dbReference type="AlphaFoldDB" id="A0A6F8SKY3"/>
<feature type="active site" description="Proton acceptor" evidence="7">
    <location>
        <position position="101"/>
    </location>
</feature>
<dbReference type="GO" id="GO:0071555">
    <property type="term" value="P:cell wall organization"/>
    <property type="evidence" value="ECO:0007669"/>
    <property type="project" value="UniProtKB-KW"/>
</dbReference>
<evidence type="ECO:0000256" key="7">
    <source>
        <dbReference type="PIRSR" id="PIRSR618044-1"/>
    </source>
</evidence>
<evidence type="ECO:0000259" key="11">
    <source>
        <dbReference type="Pfam" id="PF00768"/>
    </source>
</evidence>
<evidence type="ECO:0000256" key="1">
    <source>
        <dbReference type="ARBA" id="ARBA00007164"/>
    </source>
</evidence>
<evidence type="ECO:0000256" key="9">
    <source>
        <dbReference type="RuleBase" id="RU004016"/>
    </source>
</evidence>
<dbReference type="PANTHER" id="PTHR21581:SF6">
    <property type="entry name" value="TRAFFICKING PROTEIN PARTICLE COMPLEX SUBUNIT 12"/>
    <property type="match status" value="1"/>
</dbReference>
<reference evidence="13" key="2">
    <citation type="submission" date="2020-03" db="EMBL/GenBank/DDBJ databases">
        <title>Complete Genome Sequence of Adlercreutzia sp. strain 8CFCBH1 Producing Equol, Isolated from Healthy Japanese Feces.</title>
        <authorList>
            <person name="Ogata Y."/>
            <person name="Sakamoto M."/>
            <person name="Ohkuma M."/>
            <person name="Hattori M."/>
            <person name="Suda W."/>
        </authorList>
    </citation>
    <scope>NUCLEOTIDE SEQUENCE [LARGE SCALE GENOMIC DNA]</scope>
    <source>
        <strain evidence="13">8CFCBH1</strain>
    </source>
</reference>
<dbReference type="KEGG" id="ahat:ADCFC_13140"/>
<gene>
    <name evidence="12" type="ORF">ADCFC_11930</name>
</gene>
<dbReference type="InterPro" id="IPR018044">
    <property type="entry name" value="Peptidase_S11"/>
</dbReference>
<evidence type="ECO:0000256" key="3">
    <source>
        <dbReference type="ARBA" id="ARBA00022801"/>
    </source>
</evidence>
<dbReference type="Gene3D" id="3.40.710.10">
    <property type="entry name" value="DD-peptidase/beta-lactamase superfamily"/>
    <property type="match status" value="1"/>
</dbReference>
<accession>A0A6F8SKY3</accession>
<evidence type="ECO:0000256" key="4">
    <source>
        <dbReference type="ARBA" id="ARBA00022960"/>
    </source>
</evidence>
<proteinExistence type="inferred from homology"/>
<dbReference type="PANTHER" id="PTHR21581">
    <property type="entry name" value="D-ALANYL-D-ALANINE CARBOXYPEPTIDASE"/>
    <property type="match status" value="1"/>
</dbReference>
<keyword evidence="5" id="KW-0573">Peptidoglycan synthesis</keyword>
<feature type="active site" description="Acyl-ester intermediate" evidence="7">
    <location>
        <position position="98"/>
    </location>
</feature>
<evidence type="ECO:0000256" key="2">
    <source>
        <dbReference type="ARBA" id="ARBA00022729"/>
    </source>
</evidence>
<dbReference type="RefSeq" id="WP_231699467.1">
    <property type="nucleotide sequence ID" value="NZ_AP022829.1"/>
</dbReference>
<protein>
    <recommendedName>
        <fullName evidence="11">Peptidase S11 D-alanyl-D-alanine carboxypeptidase A N-terminal domain-containing protein</fullName>
    </recommendedName>
</protein>
<feature type="active site" evidence="7">
    <location>
        <position position="154"/>
    </location>
</feature>
<feature type="region of interest" description="Disordered" evidence="10">
    <location>
        <begin position="463"/>
        <end position="504"/>
    </location>
</feature>
<evidence type="ECO:0000256" key="5">
    <source>
        <dbReference type="ARBA" id="ARBA00022984"/>
    </source>
</evidence>
<keyword evidence="3" id="KW-0378">Hydrolase</keyword>
<dbReference type="GO" id="GO:0009252">
    <property type="term" value="P:peptidoglycan biosynthetic process"/>
    <property type="evidence" value="ECO:0007669"/>
    <property type="project" value="UniProtKB-KW"/>
</dbReference>
<evidence type="ECO:0000313" key="13">
    <source>
        <dbReference type="Proteomes" id="UP000501727"/>
    </source>
</evidence>
<dbReference type="InterPro" id="IPR001967">
    <property type="entry name" value="Peptidase_S11_N"/>
</dbReference>
<keyword evidence="4" id="KW-0133">Cell shape</keyword>
<keyword evidence="13" id="KW-1185">Reference proteome</keyword>
<evidence type="ECO:0000256" key="6">
    <source>
        <dbReference type="ARBA" id="ARBA00023316"/>
    </source>
</evidence>
<sequence length="504" mass="51887">MTLLSSIENGSAHQGGARLSRRALGFALALLLALPLGAPARAFADVRGTDEILGASVEARGLPAVACPNVTATFALVMDDKGTVLFSRGALERSHIASITKIMTAIVALDSGVPLDSTVTVSQEAASVGESSASLWAGDTLTLEAALAGLMIPSGNDAAIAIAETLGEGMKTDDSQTANEAFVAAMNAKAAELGMTETLFSNPHGLDIGAYDNEMYSCARDVALMSAYAMGNETFRSIVSKESAQITVTRADGKPQVIDLQSTDRLLGTYEGACGIKTGYTEAAGNSFAGACDRGDGLLYAIVLGSPSEDARFQDTETLFDWVYDNRVSYALAHSPETVDFAADGGTEVPLIARVSQSAWPDRTVAATFADPSAAVEVFAPEGNVSQEIVAEELTGSVAAGDVVGVANFYQGNELVATQDLIACEDSPAPGFLEGIGIWWNRLWGNDAPAPTEVVNETPLIYSKSSSREDHQSVAAIAAGVSDDAPADGARSGAGAGAAGAANE</sequence>
<comment type="similarity">
    <text evidence="1 9">Belongs to the peptidase S11 family.</text>
</comment>